<name>A0A5M8FUC5_9GAMM</name>
<dbReference type="InterPro" id="IPR004101">
    <property type="entry name" value="Mur_ligase_C"/>
</dbReference>
<dbReference type="Pfam" id="PF13549">
    <property type="entry name" value="ATP-grasp_5"/>
    <property type="match status" value="1"/>
</dbReference>
<dbReference type="InterPro" id="IPR013651">
    <property type="entry name" value="ATP-grasp_RimK-type"/>
</dbReference>
<dbReference type="GO" id="GO:0005524">
    <property type="term" value="F:ATP binding"/>
    <property type="evidence" value="ECO:0007669"/>
    <property type="project" value="UniProtKB-UniRule"/>
</dbReference>
<dbReference type="EMBL" id="VWXX01000002">
    <property type="protein sequence ID" value="KAA6187404.1"/>
    <property type="molecule type" value="Genomic_DNA"/>
</dbReference>
<dbReference type="SUPFAM" id="SSF53244">
    <property type="entry name" value="MurD-like peptide ligases, peptide-binding domain"/>
    <property type="match status" value="1"/>
</dbReference>
<dbReference type="Pfam" id="PF08245">
    <property type="entry name" value="Mur_ligase_M"/>
    <property type="match status" value="1"/>
</dbReference>
<dbReference type="Pfam" id="PF02875">
    <property type="entry name" value="Mur_ligase_C"/>
    <property type="match status" value="1"/>
</dbReference>
<dbReference type="InterPro" id="IPR011761">
    <property type="entry name" value="ATP-grasp"/>
</dbReference>
<dbReference type="GO" id="GO:0016881">
    <property type="term" value="F:acid-amino acid ligase activity"/>
    <property type="evidence" value="ECO:0007669"/>
    <property type="project" value="InterPro"/>
</dbReference>
<evidence type="ECO:0000256" key="1">
    <source>
        <dbReference type="PROSITE-ProRule" id="PRU00409"/>
    </source>
</evidence>
<dbReference type="SUPFAM" id="SSF53623">
    <property type="entry name" value="MurD-like peptide ligases, catalytic domain"/>
    <property type="match status" value="1"/>
</dbReference>
<dbReference type="Proteomes" id="UP000322981">
    <property type="component" value="Unassembled WGS sequence"/>
</dbReference>
<feature type="domain" description="ATP-grasp" evidence="2">
    <location>
        <begin position="182"/>
        <end position="433"/>
    </location>
</feature>
<dbReference type="OrthoDB" id="9803907at2"/>
<dbReference type="InterPro" id="IPR013221">
    <property type="entry name" value="Mur_ligase_cen"/>
</dbReference>
<dbReference type="Gene3D" id="3.40.1190.10">
    <property type="entry name" value="Mur-like, catalytic domain"/>
    <property type="match status" value="1"/>
</dbReference>
<dbReference type="InterPro" id="IPR036565">
    <property type="entry name" value="Mur-like_cat_sf"/>
</dbReference>
<accession>A0A5M8FUC5</accession>
<dbReference type="SUPFAM" id="SSF56059">
    <property type="entry name" value="Glutathione synthetase ATP-binding domain-like"/>
    <property type="match status" value="1"/>
</dbReference>
<evidence type="ECO:0000313" key="4">
    <source>
        <dbReference type="Proteomes" id="UP000322981"/>
    </source>
</evidence>
<dbReference type="Gene3D" id="3.30.470.20">
    <property type="entry name" value="ATP-grasp fold, B domain"/>
    <property type="match status" value="2"/>
</dbReference>
<keyword evidence="1" id="KW-0547">Nucleotide-binding</keyword>
<keyword evidence="4" id="KW-1185">Reference proteome</keyword>
<dbReference type="Pfam" id="PF08443">
    <property type="entry name" value="RimK"/>
    <property type="match status" value="1"/>
</dbReference>
<organism evidence="3 4">
    <name type="scientific">Thiohalocapsa marina</name>
    <dbReference type="NCBI Taxonomy" id="424902"/>
    <lineage>
        <taxon>Bacteria</taxon>
        <taxon>Pseudomonadati</taxon>
        <taxon>Pseudomonadota</taxon>
        <taxon>Gammaproteobacteria</taxon>
        <taxon>Chromatiales</taxon>
        <taxon>Chromatiaceae</taxon>
        <taxon>Thiohalocapsa</taxon>
    </lineage>
</organism>
<dbReference type="PANTHER" id="PTHR23135">
    <property type="entry name" value="MUR LIGASE FAMILY MEMBER"/>
    <property type="match status" value="1"/>
</dbReference>
<sequence length="832" mass="89188">MLEGLRQILPLHAGEPELSAPDAFRAGPYPLVTLLLSLVELLVRDYSVQPQTGERLHADRLRTDAFLPCDDTQIGLSALTLGLDSLDQALSPDATVTMASKALLVARFWRFRHAARNQGMSLNALEMLRAAARRDIPFHRLGASNRRFRLGQGTFGRTIAATLTDACSQISHQLVDDKLETNRLLAAQGIPTPGTLGATSAEQAVERARQLGYPVVVKPRGLGRGMGIRMGLLDDQAVADAFAAAAEFGTGVVLERQIPGHDHRLLVVGGRLVAAATRLPGAVTGDGCQSVRQLVDRLNLEPNRSLPHDRWLDRIVIDQEAIDCLAAASLTLDSVPEKGRRVELRRTANLSRGGIAIDVTDSIHPDNRRLAERVARLMRLDVAGIDLITPDIHRSWREEPGAIIEVNRSPGLGVHLGADRPRDVAGPIIESLFAAGETGRIPTLGITGSVGKTTTCRMVAAILAEAGKTVALSTTQGAWIGQDTVHIGDVACGTMARTLLLDPAAEVGVFELARGGLLKYGMDLDAVDVGMVLNLLDNHIGQDGIINRETLAEIKALVVRHARHLAILNADDPLCLGMRRGISADRICLVSERADHPAILDHLATGGLAAYLQQRDSGPELTFCRGERMIGSLLASAIPDTWDGRFRPAIVNALFAAAAAHGMGMPFATIASALGNFRSTPETNPDRMNVIEGLPYQLIVTKAGNPEALAEISAFVDTLPIQGRRHLMLAIGGHRSNQHILDSARVVAGHFSTFITSDLETVRDRPAGEVARLIARGLADAGIDGDAITIAASHDEAVELAFRRPLTGDLLVVITYGSLRPLQMVRELLKGA</sequence>
<protein>
    <submittedName>
        <fullName evidence="3">Cyanophycin synthetase</fullName>
    </submittedName>
</protein>
<gene>
    <name evidence="3" type="ORF">F2Q65_02460</name>
</gene>
<dbReference type="Gene3D" id="3.90.190.20">
    <property type="entry name" value="Mur ligase, C-terminal domain"/>
    <property type="match status" value="1"/>
</dbReference>
<evidence type="ECO:0000259" key="2">
    <source>
        <dbReference type="PROSITE" id="PS50975"/>
    </source>
</evidence>
<keyword evidence="1" id="KW-0067">ATP-binding</keyword>
<dbReference type="InterPro" id="IPR036615">
    <property type="entry name" value="Mur_ligase_C_dom_sf"/>
</dbReference>
<comment type="caution">
    <text evidence="3">The sequence shown here is derived from an EMBL/GenBank/DDBJ whole genome shotgun (WGS) entry which is preliminary data.</text>
</comment>
<evidence type="ECO:0000313" key="3">
    <source>
        <dbReference type="EMBL" id="KAA6187404.1"/>
    </source>
</evidence>
<proteinExistence type="predicted"/>
<dbReference type="RefSeq" id="WP_150090054.1">
    <property type="nucleotide sequence ID" value="NZ_JBFUOH010000084.1"/>
</dbReference>
<dbReference type="PANTHER" id="PTHR23135:SF18">
    <property type="entry name" value="CYANOPHYCIN SYNTHETASE"/>
    <property type="match status" value="1"/>
</dbReference>
<dbReference type="PROSITE" id="PS50975">
    <property type="entry name" value="ATP_GRASP"/>
    <property type="match status" value="1"/>
</dbReference>
<dbReference type="GO" id="GO:0046872">
    <property type="term" value="F:metal ion binding"/>
    <property type="evidence" value="ECO:0007669"/>
    <property type="project" value="InterPro"/>
</dbReference>
<dbReference type="AlphaFoldDB" id="A0A5M8FUC5"/>
<reference evidence="3 4" key="1">
    <citation type="submission" date="2019-09" db="EMBL/GenBank/DDBJ databases">
        <title>Whole-genome sequence of the purple sulfur bacterium Thiohalocapsa marina DSM 19078.</title>
        <authorList>
            <person name="Kyndt J.A."/>
            <person name="Meyer T.E."/>
        </authorList>
    </citation>
    <scope>NUCLEOTIDE SEQUENCE [LARGE SCALE GENOMIC DNA]</scope>
    <source>
        <strain evidence="3 4">DSM 19078</strain>
    </source>
</reference>